<accession>A0A2W4W069</accession>
<feature type="transmembrane region" description="Helical" evidence="1">
    <location>
        <begin position="87"/>
        <end position="111"/>
    </location>
</feature>
<organism evidence="2 3">
    <name type="scientific">Pseudanabaena frigida</name>
    <dbReference type="NCBI Taxonomy" id="945775"/>
    <lineage>
        <taxon>Bacteria</taxon>
        <taxon>Bacillati</taxon>
        <taxon>Cyanobacteriota</taxon>
        <taxon>Cyanophyceae</taxon>
        <taxon>Pseudanabaenales</taxon>
        <taxon>Pseudanabaenaceae</taxon>
        <taxon>Pseudanabaena</taxon>
    </lineage>
</organism>
<keyword evidence="1" id="KW-0812">Transmembrane</keyword>
<evidence type="ECO:0000313" key="2">
    <source>
        <dbReference type="EMBL" id="PZO36887.1"/>
    </source>
</evidence>
<feature type="transmembrane region" description="Helical" evidence="1">
    <location>
        <begin position="123"/>
        <end position="142"/>
    </location>
</feature>
<keyword evidence="1" id="KW-0472">Membrane</keyword>
<name>A0A2W4W069_9CYAN</name>
<reference evidence="2 3" key="1">
    <citation type="submission" date="2018-04" db="EMBL/GenBank/DDBJ databases">
        <authorList>
            <person name="Go L.Y."/>
            <person name="Mitchell J.A."/>
        </authorList>
    </citation>
    <scope>NUCLEOTIDE SEQUENCE [LARGE SCALE GENOMIC DNA]</scope>
    <source>
        <strain evidence="2">ULC066bin1</strain>
    </source>
</reference>
<evidence type="ECO:0000256" key="1">
    <source>
        <dbReference type="SAM" id="Phobius"/>
    </source>
</evidence>
<feature type="transmembrane region" description="Helical" evidence="1">
    <location>
        <begin position="56"/>
        <end position="75"/>
    </location>
</feature>
<sequence>MKSKFIPYDSIIYLIVLFLGYVIGGYLLAAYNVNYFILIGIYIVTLRLAQTGSSSIGLAITFLSIWVWGGVFVWAKPLILGKVNAKTVALSLLLSWILATAIILLLAFANQRMYKLGLDKNKSIYGLIIIVWGAMTIGWHLYQWVSVY</sequence>
<feature type="transmembrane region" description="Helical" evidence="1">
    <location>
        <begin position="12"/>
        <end position="44"/>
    </location>
</feature>
<gene>
    <name evidence="2" type="ORF">DCF19_20375</name>
</gene>
<dbReference type="Proteomes" id="UP000249467">
    <property type="component" value="Unassembled WGS sequence"/>
</dbReference>
<evidence type="ECO:0000313" key="3">
    <source>
        <dbReference type="Proteomes" id="UP000249467"/>
    </source>
</evidence>
<dbReference type="EMBL" id="QBML01000036">
    <property type="protein sequence ID" value="PZO36887.1"/>
    <property type="molecule type" value="Genomic_DNA"/>
</dbReference>
<reference evidence="2 3" key="2">
    <citation type="submission" date="2018-06" db="EMBL/GenBank/DDBJ databases">
        <title>Metagenomic assembly of (sub)arctic Cyanobacteria and their associated microbiome from non-axenic cultures.</title>
        <authorList>
            <person name="Baurain D."/>
        </authorList>
    </citation>
    <scope>NUCLEOTIDE SEQUENCE [LARGE SCALE GENOMIC DNA]</scope>
    <source>
        <strain evidence="2">ULC066bin1</strain>
    </source>
</reference>
<dbReference type="AlphaFoldDB" id="A0A2W4W069"/>
<proteinExistence type="predicted"/>
<protein>
    <submittedName>
        <fullName evidence="2">Uncharacterized protein</fullName>
    </submittedName>
</protein>
<keyword evidence="1" id="KW-1133">Transmembrane helix</keyword>
<comment type="caution">
    <text evidence="2">The sequence shown here is derived from an EMBL/GenBank/DDBJ whole genome shotgun (WGS) entry which is preliminary data.</text>
</comment>